<name>A0A8D8C528_CULPI</name>
<accession>A0A8D8C528</accession>
<organism evidence="1">
    <name type="scientific">Culex pipiens</name>
    <name type="common">House mosquito</name>
    <dbReference type="NCBI Taxonomy" id="7175"/>
    <lineage>
        <taxon>Eukaryota</taxon>
        <taxon>Metazoa</taxon>
        <taxon>Ecdysozoa</taxon>
        <taxon>Arthropoda</taxon>
        <taxon>Hexapoda</taxon>
        <taxon>Insecta</taxon>
        <taxon>Pterygota</taxon>
        <taxon>Neoptera</taxon>
        <taxon>Endopterygota</taxon>
        <taxon>Diptera</taxon>
        <taxon>Nematocera</taxon>
        <taxon>Culicoidea</taxon>
        <taxon>Culicidae</taxon>
        <taxon>Culicinae</taxon>
        <taxon>Culicini</taxon>
        <taxon>Culex</taxon>
        <taxon>Culex</taxon>
    </lineage>
</organism>
<reference evidence="1" key="1">
    <citation type="submission" date="2021-05" db="EMBL/GenBank/DDBJ databases">
        <authorList>
            <person name="Alioto T."/>
            <person name="Alioto T."/>
            <person name="Gomez Garrido J."/>
        </authorList>
    </citation>
    <scope>NUCLEOTIDE SEQUENCE</scope>
</reference>
<proteinExistence type="predicted"/>
<evidence type="ECO:0000313" key="1">
    <source>
        <dbReference type="EMBL" id="CAG6487186.1"/>
    </source>
</evidence>
<sequence length="119" mass="13615">MSFRFPGGEFLLVSGGEQSSKAEDEFVQHLIRSHWLGRLVRIGFANRRWNIPPDGILQQVLVLFGFLLDKSLHFVPKVIVYESPHPGTVPDHNAHEKETSQRYQQHVSALFIHLTNCVL</sequence>
<dbReference type="EMBL" id="HBUE01106323">
    <property type="protein sequence ID" value="CAG6487186.1"/>
    <property type="molecule type" value="Transcribed_RNA"/>
</dbReference>
<dbReference type="AlphaFoldDB" id="A0A8D8C528"/>
<protein>
    <submittedName>
        <fullName evidence="1">(northern house mosquito) hypothetical protein</fullName>
    </submittedName>
</protein>